<dbReference type="AlphaFoldDB" id="A0A2I9DZY3"/>
<accession>A0A2I9DZY3</accession>
<reference evidence="2" key="1">
    <citation type="submission" date="2018-01" db="EMBL/GenBank/DDBJ databases">
        <title>Draft Genome Sequence of the Radioresistant Bacterium Deinococcus aerius TR0125, Isolated from the Higher Atmosphere above Japan.</title>
        <authorList>
            <person name="Satoh K."/>
            <person name="Arai H."/>
            <person name="Sanzen T."/>
            <person name="Kawaguchi Y."/>
            <person name="Hayashi H."/>
            <person name="Yokobori S."/>
            <person name="Yamagishi A."/>
            <person name="Oono Y."/>
            <person name="Narumi I."/>
        </authorList>
    </citation>
    <scope>NUCLEOTIDE SEQUENCE [LARGE SCALE GENOMIC DNA]</scope>
    <source>
        <strain evidence="2">TR0125</strain>
    </source>
</reference>
<gene>
    <name evidence="1" type="ORF">DAERI_100018</name>
</gene>
<dbReference type="EMBL" id="BFAG01000010">
    <property type="protein sequence ID" value="GBF06655.1"/>
    <property type="molecule type" value="Genomic_DNA"/>
</dbReference>
<sequence length="91" mass="10474">MTMTATEVLLTIGEDGALKLPQEALNALGTRQVKLSLQDGQITVKPRPKYLHEIEDVQERMEAFDRFIESFAKETNVSWPEDYNVRDDIYD</sequence>
<evidence type="ECO:0008006" key="3">
    <source>
        <dbReference type="Google" id="ProtNLM"/>
    </source>
</evidence>
<dbReference type="RefSeq" id="WP_103130021.1">
    <property type="nucleotide sequence ID" value="NZ_BFAG01000010.1"/>
</dbReference>
<protein>
    <recommendedName>
        <fullName evidence="3">SpoVT-AbrB domain-containing protein</fullName>
    </recommendedName>
</protein>
<dbReference type="OrthoDB" id="70924at2"/>
<organism evidence="1 2">
    <name type="scientific">Deinococcus aerius</name>
    <dbReference type="NCBI Taxonomy" id="200253"/>
    <lineage>
        <taxon>Bacteria</taxon>
        <taxon>Thermotogati</taxon>
        <taxon>Deinococcota</taxon>
        <taxon>Deinococci</taxon>
        <taxon>Deinococcales</taxon>
        <taxon>Deinococcaceae</taxon>
        <taxon>Deinococcus</taxon>
    </lineage>
</organism>
<evidence type="ECO:0000313" key="2">
    <source>
        <dbReference type="Proteomes" id="UP000236569"/>
    </source>
</evidence>
<dbReference type="Proteomes" id="UP000236569">
    <property type="component" value="Unassembled WGS sequence"/>
</dbReference>
<keyword evidence="2" id="KW-1185">Reference proteome</keyword>
<evidence type="ECO:0000313" key="1">
    <source>
        <dbReference type="EMBL" id="GBF06655.1"/>
    </source>
</evidence>
<proteinExistence type="predicted"/>
<name>A0A2I9DZY3_9DEIO</name>
<comment type="caution">
    <text evidence="1">The sequence shown here is derived from an EMBL/GenBank/DDBJ whole genome shotgun (WGS) entry which is preliminary data.</text>
</comment>